<dbReference type="NCBIfam" id="TIGR00422">
    <property type="entry name" value="valS"/>
    <property type="match status" value="1"/>
</dbReference>
<evidence type="ECO:0000256" key="3">
    <source>
        <dbReference type="ARBA" id="ARBA00022490"/>
    </source>
</evidence>
<dbReference type="GO" id="GO:0004832">
    <property type="term" value="F:valine-tRNA ligase activity"/>
    <property type="evidence" value="ECO:0007669"/>
    <property type="project" value="UniProtKB-EC"/>
</dbReference>
<dbReference type="InterPro" id="IPR013155">
    <property type="entry name" value="M/V/L/I-tRNA-synth_anticd-bd"/>
</dbReference>
<dbReference type="OrthoDB" id="629407at2759"/>
<dbReference type="EMBL" id="CVRI01000001">
    <property type="protein sequence ID" value="CRK86161.1"/>
    <property type="molecule type" value="Genomic_DNA"/>
</dbReference>
<keyword evidence="4 10" id="KW-0436">Ligase</keyword>
<dbReference type="NCBIfam" id="NF004349">
    <property type="entry name" value="PRK05729.1"/>
    <property type="match status" value="1"/>
</dbReference>
<dbReference type="InterPro" id="IPR009080">
    <property type="entry name" value="tRNAsynth_Ia_anticodon-bd"/>
</dbReference>
<dbReference type="Proteomes" id="UP000183832">
    <property type="component" value="Unassembled WGS sequence"/>
</dbReference>
<dbReference type="GO" id="GO:0005524">
    <property type="term" value="F:ATP binding"/>
    <property type="evidence" value="ECO:0007669"/>
    <property type="project" value="UniProtKB-KW"/>
</dbReference>
<evidence type="ECO:0000256" key="7">
    <source>
        <dbReference type="ARBA" id="ARBA00022917"/>
    </source>
</evidence>
<evidence type="ECO:0000256" key="6">
    <source>
        <dbReference type="ARBA" id="ARBA00022840"/>
    </source>
</evidence>
<dbReference type="SUPFAM" id="SSF47323">
    <property type="entry name" value="Anticodon-binding domain of a subclass of class I aminoacyl-tRNA synthetases"/>
    <property type="match status" value="1"/>
</dbReference>
<dbReference type="InterPro" id="IPR009008">
    <property type="entry name" value="Val/Leu/Ile-tRNA-synth_edit"/>
</dbReference>
<dbReference type="EC" id="6.1.1.9" evidence="2"/>
<dbReference type="GO" id="GO:0005829">
    <property type="term" value="C:cytosol"/>
    <property type="evidence" value="ECO:0007669"/>
    <property type="project" value="TreeGrafter"/>
</dbReference>
<dbReference type="PANTHER" id="PTHR11946">
    <property type="entry name" value="VALYL-TRNA SYNTHETASES"/>
    <property type="match status" value="1"/>
</dbReference>
<keyword evidence="11" id="KW-0175">Coiled coil</keyword>
<evidence type="ECO:0000256" key="1">
    <source>
        <dbReference type="ARBA" id="ARBA00005594"/>
    </source>
</evidence>
<dbReference type="CDD" id="cd07962">
    <property type="entry name" value="Anticodon_Ia_Val"/>
    <property type="match status" value="1"/>
</dbReference>
<feature type="domain" description="Methionyl/Valyl/Leucyl/Isoleucyl-tRNA synthetase anticodon-binding" evidence="13">
    <location>
        <begin position="706"/>
        <end position="842"/>
    </location>
</feature>
<evidence type="ECO:0000256" key="5">
    <source>
        <dbReference type="ARBA" id="ARBA00022741"/>
    </source>
</evidence>
<proteinExistence type="inferred from homology"/>
<dbReference type="AlphaFoldDB" id="A0A1J1HIQ4"/>
<dbReference type="GO" id="GO:0002161">
    <property type="term" value="F:aminoacyl-tRNA deacylase activity"/>
    <property type="evidence" value="ECO:0007669"/>
    <property type="project" value="InterPro"/>
</dbReference>
<keyword evidence="7 10" id="KW-0648">Protein biosynthesis</keyword>
<evidence type="ECO:0000256" key="2">
    <source>
        <dbReference type="ARBA" id="ARBA00013169"/>
    </source>
</evidence>
<comment type="similarity">
    <text evidence="1 10">Belongs to the class-I aminoacyl-tRNA synthetase family.</text>
</comment>
<dbReference type="InterPro" id="IPR001412">
    <property type="entry name" value="aa-tRNA-synth_I_CS"/>
</dbReference>
<dbReference type="SUPFAM" id="SSF50677">
    <property type="entry name" value="ValRS/IleRS/LeuRS editing domain"/>
    <property type="match status" value="1"/>
</dbReference>
<dbReference type="Gene3D" id="1.10.730.10">
    <property type="entry name" value="Isoleucyl-tRNA Synthetase, Domain 1"/>
    <property type="match status" value="1"/>
</dbReference>
<dbReference type="InterPro" id="IPR002300">
    <property type="entry name" value="aa-tRNA-synth_Ia"/>
</dbReference>
<dbReference type="FunFam" id="3.40.50.620:FF:000078">
    <property type="entry name" value="Valine--tRNA ligase, mitochondrial"/>
    <property type="match status" value="1"/>
</dbReference>
<gene>
    <name evidence="14" type="primary">similar to Valine--tRNA ligase</name>
    <name evidence="14" type="ORF">CLUMA_CG000141</name>
</gene>
<evidence type="ECO:0000256" key="9">
    <source>
        <dbReference type="ARBA" id="ARBA00029936"/>
    </source>
</evidence>
<organism evidence="14 15">
    <name type="scientific">Clunio marinus</name>
    <dbReference type="NCBI Taxonomy" id="568069"/>
    <lineage>
        <taxon>Eukaryota</taxon>
        <taxon>Metazoa</taxon>
        <taxon>Ecdysozoa</taxon>
        <taxon>Arthropoda</taxon>
        <taxon>Hexapoda</taxon>
        <taxon>Insecta</taxon>
        <taxon>Pterygota</taxon>
        <taxon>Neoptera</taxon>
        <taxon>Endopterygota</taxon>
        <taxon>Diptera</taxon>
        <taxon>Nematocera</taxon>
        <taxon>Chironomoidea</taxon>
        <taxon>Chironomidae</taxon>
        <taxon>Clunio</taxon>
    </lineage>
</organism>
<keyword evidence="15" id="KW-1185">Reference proteome</keyword>
<feature type="coiled-coil region" evidence="11">
    <location>
        <begin position="938"/>
        <end position="965"/>
    </location>
</feature>
<dbReference type="PROSITE" id="PS00178">
    <property type="entry name" value="AA_TRNA_LIGASE_I"/>
    <property type="match status" value="1"/>
</dbReference>
<keyword evidence="6 10" id="KW-0067">ATP-binding</keyword>
<feature type="domain" description="Aminoacyl-tRNA synthetase class Ia" evidence="12">
    <location>
        <begin position="56"/>
        <end position="649"/>
    </location>
</feature>
<reference evidence="14 15" key="1">
    <citation type="submission" date="2015-04" db="EMBL/GenBank/DDBJ databases">
        <authorList>
            <person name="Syromyatnikov M.Y."/>
            <person name="Popov V.N."/>
        </authorList>
    </citation>
    <scope>NUCLEOTIDE SEQUENCE [LARGE SCALE GENOMIC DNA]</scope>
</reference>
<evidence type="ECO:0000256" key="11">
    <source>
        <dbReference type="SAM" id="Coils"/>
    </source>
</evidence>
<dbReference type="PRINTS" id="PR00986">
    <property type="entry name" value="TRNASYNTHVAL"/>
</dbReference>
<dbReference type="InterPro" id="IPR014729">
    <property type="entry name" value="Rossmann-like_a/b/a_fold"/>
</dbReference>
<dbReference type="Pfam" id="PF08264">
    <property type="entry name" value="Anticodon_1"/>
    <property type="match status" value="1"/>
</dbReference>
<evidence type="ECO:0000259" key="12">
    <source>
        <dbReference type="Pfam" id="PF00133"/>
    </source>
</evidence>
<sequence length="1152" mass="133810">MLYRAKCFRGGYQIFLRRYSKDVKSEKLLNPQISFSGYHPKNFELKDVSSKTGQPGKEHKFSMLFPPPNITGDIHLGHALTATIQDAIIRWKHKQNIETIWIPGTDHAGIATQVIVDKMLFHQENKKRLDLGKKAFLEVVKQWQNEKQSSIKKDLKMLGTSFDWEYEYFTMDSNLSDSVNEAFIRLFERDLIFRDATIINWSCALESAISDIEVENIELCGKTEIELPNYSQKISFGEITDIAYKIVDSDDEIIVSTTRPETMLGDVAVAVNPNDQRYNHHLPRKTQLWHPFRNESIPLIFDDSVDPSFGTGALKITPAHDKEDYKIAKTHNLNIIQVINEKGLIMENFEHFGSLKRFTARDKIISYLNDIQLYRGKKSHKMSLPICSRSKDIIEFLLKPQWFLNCSKLSQRVCEVVKTKELKIHPNTFETEWFRWMENCHDWCISRQLWWGHQIPAYKMITPENKTSDIWVAAKSSEEAKEKFRKMNAEFIEFDVKRDSDVLDTWFSSCILPLSVFNWPNQSKDFEKFFPLSLMETGHDILFFWVARMVMLSLELTDRIPFKEVLLHGVIRDFYGRKMSKSLGNVIFPRQIIHGATLEQLEEETKSLASMGVLTETELHKSLAGQKIMYPKGIEECGIDALRLTLCSYNIKQHYISFNVSDCSKNKRFLNKIFNAIKFAMDSSENAKVIVRDIEYLNNTELSDMDLWLLSRLGNTTRTVKNAFENYNFHIAVSALKQFFYKDICDVYIEAVKVKRNNIEKSAVINAQVLSTCLAVGLDLMEPFTPYFSREMREFTAKNCDINPELYINEMHEDKIGKILEICKHIREFKAHYSMTKNTSIIILIKSLEFEECIKNNVNHIKMLTSCDAIGMTNDSQYFEKEPFFASSTAGPLCSFGLKTSTPNLHEDPSSLNKKKIQKLTIQRDNLLKIINTEGYQKSASEKKQKILKEKLEKMNSELLSLKEINEPLDTQILQSNIDKLITYAQTNNLTLNAKKCIVTSFSRKQSSLICAQYHIEGEELERKISTRDLGVIYDHKLNFNDHISYISGKARKMLGFIIRNGKYFKDANTFITLYNSLVRSNIEYASVIWNPHTQLQTNKLESIQHKFLRFLAFKCLNKKDDSLNYSEIEKRFKMDNLELRRKIADVKFTKK</sequence>
<dbReference type="Pfam" id="PF00133">
    <property type="entry name" value="tRNA-synt_1"/>
    <property type="match status" value="1"/>
</dbReference>
<dbReference type="SUPFAM" id="SSF52374">
    <property type="entry name" value="Nucleotidylyl transferase"/>
    <property type="match status" value="1"/>
</dbReference>
<keyword evidence="5 10" id="KW-0547">Nucleotide-binding</keyword>
<dbReference type="InterPro" id="IPR033705">
    <property type="entry name" value="Anticodon_Ia_Val"/>
</dbReference>
<accession>A0A1J1HIQ4</accession>
<dbReference type="InterPro" id="IPR002303">
    <property type="entry name" value="Valyl-tRNA_ligase"/>
</dbReference>
<evidence type="ECO:0000313" key="15">
    <source>
        <dbReference type="Proteomes" id="UP000183832"/>
    </source>
</evidence>
<protein>
    <recommendedName>
        <fullName evidence="2">valine--tRNA ligase</fullName>
        <ecNumber evidence="2">6.1.1.9</ecNumber>
    </recommendedName>
    <alternativeName>
        <fullName evidence="9">Valyl-tRNA synthetase</fullName>
    </alternativeName>
</protein>
<name>A0A1J1HIQ4_9DIPT</name>
<dbReference type="GO" id="GO:0006438">
    <property type="term" value="P:valyl-tRNA aminoacylation"/>
    <property type="evidence" value="ECO:0007669"/>
    <property type="project" value="InterPro"/>
</dbReference>
<dbReference type="Gene3D" id="3.90.740.10">
    <property type="entry name" value="Valyl/Leucyl/Isoleucyl-tRNA synthetase, editing domain"/>
    <property type="match status" value="1"/>
</dbReference>
<evidence type="ECO:0000313" key="14">
    <source>
        <dbReference type="EMBL" id="CRK86161.1"/>
    </source>
</evidence>
<dbReference type="PANTHER" id="PTHR11946:SF109">
    <property type="entry name" value="VALINE--TRNA LIGASE"/>
    <property type="match status" value="1"/>
</dbReference>
<evidence type="ECO:0000256" key="10">
    <source>
        <dbReference type="RuleBase" id="RU363035"/>
    </source>
</evidence>
<dbReference type="CDD" id="cd00817">
    <property type="entry name" value="ValRS_core"/>
    <property type="match status" value="1"/>
</dbReference>
<evidence type="ECO:0000256" key="4">
    <source>
        <dbReference type="ARBA" id="ARBA00022598"/>
    </source>
</evidence>
<keyword evidence="3" id="KW-0963">Cytoplasm</keyword>
<evidence type="ECO:0000259" key="13">
    <source>
        <dbReference type="Pfam" id="PF08264"/>
    </source>
</evidence>
<evidence type="ECO:0000256" key="8">
    <source>
        <dbReference type="ARBA" id="ARBA00023146"/>
    </source>
</evidence>
<keyword evidence="8 10" id="KW-0030">Aminoacyl-tRNA synthetase</keyword>
<dbReference type="Gene3D" id="3.40.50.620">
    <property type="entry name" value="HUPs"/>
    <property type="match status" value="2"/>
</dbReference>
<dbReference type="STRING" id="568069.A0A1J1HIQ4"/>